<evidence type="ECO:0000313" key="2">
    <source>
        <dbReference type="Proteomes" id="UP000827092"/>
    </source>
</evidence>
<gene>
    <name evidence="1" type="ORF">JTE90_026326</name>
</gene>
<keyword evidence="2" id="KW-1185">Reference proteome</keyword>
<comment type="caution">
    <text evidence="1">The sequence shown here is derived from an EMBL/GenBank/DDBJ whole genome shotgun (WGS) entry which is preliminary data.</text>
</comment>
<proteinExistence type="predicted"/>
<name>A0AAV6U6E4_9ARAC</name>
<dbReference type="AlphaFoldDB" id="A0AAV6U6E4"/>
<dbReference type="EMBL" id="JAFNEN010000627">
    <property type="protein sequence ID" value="KAG8179428.1"/>
    <property type="molecule type" value="Genomic_DNA"/>
</dbReference>
<organism evidence="1 2">
    <name type="scientific">Oedothorax gibbosus</name>
    <dbReference type="NCBI Taxonomy" id="931172"/>
    <lineage>
        <taxon>Eukaryota</taxon>
        <taxon>Metazoa</taxon>
        <taxon>Ecdysozoa</taxon>
        <taxon>Arthropoda</taxon>
        <taxon>Chelicerata</taxon>
        <taxon>Arachnida</taxon>
        <taxon>Araneae</taxon>
        <taxon>Araneomorphae</taxon>
        <taxon>Entelegynae</taxon>
        <taxon>Araneoidea</taxon>
        <taxon>Linyphiidae</taxon>
        <taxon>Erigoninae</taxon>
        <taxon>Oedothorax</taxon>
    </lineage>
</organism>
<protein>
    <submittedName>
        <fullName evidence="1">Uncharacterized protein</fullName>
    </submittedName>
</protein>
<dbReference type="Proteomes" id="UP000827092">
    <property type="component" value="Unassembled WGS sequence"/>
</dbReference>
<sequence>MSDNVIRRNNGSAPTCPEILSNASHSTLSPSHSTTAWLVGVFTHKSEAARNWNMPLTSLPLRASPTFRSRRRKK</sequence>
<evidence type="ECO:0000313" key="1">
    <source>
        <dbReference type="EMBL" id="KAG8179428.1"/>
    </source>
</evidence>
<reference evidence="1 2" key="1">
    <citation type="journal article" date="2022" name="Nat. Ecol. Evol.">
        <title>A masculinizing supergene underlies an exaggerated male reproductive morph in a spider.</title>
        <authorList>
            <person name="Hendrickx F."/>
            <person name="De Corte Z."/>
            <person name="Sonet G."/>
            <person name="Van Belleghem S.M."/>
            <person name="Kostlbacher S."/>
            <person name="Vangestel C."/>
        </authorList>
    </citation>
    <scope>NUCLEOTIDE SEQUENCE [LARGE SCALE GENOMIC DNA]</scope>
    <source>
        <strain evidence="1">W744_W776</strain>
    </source>
</reference>
<accession>A0AAV6U6E4</accession>